<dbReference type="RefSeq" id="WP_009949803.1">
    <property type="nucleotide sequence ID" value="NZ_BAAAGS010000011.1"/>
</dbReference>
<evidence type="ECO:0000313" key="7">
    <source>
        <dbReference type="EMBL" id="GAA0522149.1"/>
    </source>
</evidence>
<comment type="subcellular location">
    <subcellularLocation>
        <location evidence="1">Cell envelope</location>
    </subcellularLocation>
</comment>
<keyword evidence="8" id="KW-1185">Reference proteome</keyword>
<accession>A0ABP3MK81</accession>
<comment type="similarity">
    <text evidence="2">Belongs to the bacterial solute-binding protein 8 family.</text>
</comment>
<feature type="signal peptide" evidence="5">
    <location>
        <begin position="1"/>
        <end position="21"/>
    </location>
</feature>
<dbReference type="PANTHER" id="PTHR30532:SF24">
    <property type="entry name" value="FERRIC ENTEROBACTIN-BINDING PERIPLASMIC PROTEIN FEPB"/>
    <property type="match status" value="1"/>
</dbReference>
<dbReference type="SUPFAM" id="SSF53807">
    <property type="entry name" value="Helical backbone' metal receptor"/>
    <property type="match status" value="1"/>
</dbReference>
<dbReference type="Proteomes" id="UP001500729">
    <property type="component" value="Unassembled WGS sequence"/>
</dbReference>
<gene>
    <name evidence="7" type="ORF">GCM10009533_21610</name>
</gene>
<keyword evidence="3" id="KW-0813">Transport</keyword>
<evidence type="ECO:0000256" key="4">
    <source>
        <dbReference type="ARBA" id="ARBA00022729"/>
    </source>
</evidence>
<dbReference type="Pfam" id="PF01497">
    <property type="entry name" value="Peripla_BP_2"/>
    <property type="match status" value="1"/>
</dbReference>
<evidence type="ECO:0000313" key="8">
    <source>
        <dbReference type="Proteomes" id="UP001500729"/>
    </source>
</evidence>
<dbReference type="InterPro" id="IPR051313">
    <property type="entry name" value="Bact_iron-sidero_bind"/>
</dbReference>
<name>A0ABP3MK81_SACER</name>
<evidence type="ECO:0000256" key="3">
    <source>
        <dbReference type="ARBA" id="ARBA00022448"/>
    </source>
</evidence>
<dbReference type="PROSITE" id="PS50983">
    <property type="entry name" value="FE_B12_PBP"/>
    <property type="match status" value="1"/>
</dbReference>
<evidence type="ECO:0000256" key="1">
    <source>
        <dbReference type="ARBA" id="ARBA00004196"/>
    </source>
</evidence>
<dbReference type="InterPro" id="IPR002491">
    <property type="entry name" value="ABC_transptr_periplasmic_BD"/>
</dbReference>
<protein>
    <submittedName>
        <fullName evidence="7">Iron-siderophore ABC transporter substrate-binding protein</fullName>
    </submittedName>
</protein>
<evidence type="ECO:0000256" key="2">
    <source>
        <dbReference type="ARBA" id="ARBA00008814"/>
    </source>
</evidence>
<reference evidence="8" key="1">
    <citation type="journal article" date="2019" name="Int. J. Syst. Evol. Microbiol.">
        <title>The Global Catalogue of Microorganisms (GCM) 10K type strain sequencing project: providing services to taxonomists for standard genome sequencing and annotation.</title>
        <authorList>
            <consortium name="The Broad Institute Genomics Platform"/>
            <consortium name="The Broad Institute Genome Sequencing Center for Infectious Disease"/>
            <person name="Wu L."/>
            <person name="Ma J."/>
        </authorList>
    </citation>
    <scope>NUCLEOTIDE SEQUENCE [LARGE SCALE GENOMIC DNA]</scope>
    <source>
        <strain evidence="8">JCM 10303</strain>
    </source>
</reference>
<comment type="caution">
    <text evidence="7">The sequence shown here is derived from an EMBL/GenBank/DDBJ whole genome shotgun (WGS) entry which is preliminary data.</text>
</comment>
<dbReference type="CDD" id="cd01146">
    <property type="entry name" value="FhuD"/>
    <property type="match status" value="1"/>
</dbReference>
<feature type="chain" id="PRO_5046696371" evidence="5">
    <location>
        <begin position="22"/>
        <end position="328"/>
    </location>
</feature>
<dbReference type="Gene3D" id="3.40.50.1980">
    <property type="entry name" value="Nitrogenase molybdenum iron protein domain"/>
    <property type="match status" value="2"/>
</dbReference>
<proteinExistence type="inferred from homology"/>
<organism evidence="7 8">
    <name type="scientific">Saccharopolyspora erythraea</name>
    <name type="common">Streptomyces erythraeus</name>
    <dbReference type="NCBI Taxonomy" id="1836"/>
    <lineage>
        <taxon>Bacteria</taxon>
        <taxon>Bacillati</taxon>
        <taxon>Actinomycetota</taxon>
        <taxon>Actinomycetes</taxon>
        <taxon>Pseudonocardiales</taxon>
        <taxon>Pseudonocardiaceae</taxon>
        <taxon>Saccharopolyspora</taxon>
    </lineage>
</organism>
<sequence length="328" mass="35837">MRTRSAALGALLLIVAMVAAACGGGASSGENQAGNGPVVQHRYGSTQVPAQPKRVVTLGMTDHETVLAFGIKPVGVVDWFGERPFGNWPWSQQLWGGRQPDVVGQRDEYNMEKIAALKPDLIIAEYSGMRRDQYDKLAAIAPTVAQSPRFPEYGAPWQEMTRMIGQALNQPAKAEELVARTEGRFAEVRKQHPEFARQTLALVDTYRQGAFGAFPPTDAKSLFMQELGFKSPPQLSAAVGDKAVAEFGFEQMGMLDVDRLVWMTSDEVAANAVRNNGIYRSLNVVKDGRDLFLSYQNPPVGAAISFNTVLSIPYAIDQVVPQLARPAR</sequence>
<keyword evidence="4 5" id="KW-0732">Signal</keyword>
<dbReference type="PROSITE" id="PS51257">
    <property type="entry name" value="PROKAR_LIPOPROTEIN"/>
    <property type="match status" value="1"/>
</dbReference>
<dbReference type="PANTHER" id="PTHR30532">
    <property type="entry name" value="IRON III DICITRATE-BINDING PERIPLASMIC PROTEIN"/>
    <property type="match status" value="1"/>
</dbReference>
<dbReference type="EMBL" id="BAAAGS010000011">
    <property type="protein sequence ID" value="GAA0522149.1"/>
    <property type="molecule type" value="Genomic_DNA"/>
</dbReference>
<evidence type="ECO:0000259" key="6">
    <source>
        <dbReference type="PROSITE" id="PS50983"/>
    </source>
</evidence>
<evidence type="ECO:0000256" key="5">
    <source>
        <dbReference type="SAM" id="SignalP"/>
    </source>
</evidence>
<feature type="domain" description="Fe/B12 periplasmic-binding" evidence="6">
    <location>
        <begin position="54"/>
        <end position="327"/>
    </location>
</feature>